<dbReference type="InterPro" id="IPR012489">
    <property type="entry name" value="NucleaseA_inhib-like"/>
</dbReference>
<dbReference type="AlphaFoldDB" id="A0A926VC49"/>
<dbReference type="EMBL" id="JACJPW010000016">
    <property type="protein sequence ID" value="MBD2181144.1"/>
    <property type="molecule type" value="Genomic_DNA"/>
</dbReference>
<dbReference type="SUPFAM" id="SSF82602">
    <property type="entry name" value="Nuclease A inhibitor (NuiA)"/>
    <property type="match status" value="1"/>
</dbReference>
<accession>A0A926VC49</accession>
<comment type="caution">
    <text evidence="1">The sequence shown here is derived from an EMBL/GenBank/DDBJ whole genome shotgun (WGS) entry which is preliminary data.</text>
</comment>
<name>A0A926VC49_9CYAN</name>
<dbReference type="Pfam" id="PF07924">
    <property type="entry name" value="NuiA"/>
    <property type="match status" value="1"/>
</dbReference>
<proteinExistence type="predicted"/>
<gene>
    <name evidence="1" type="ORF">H6G03_08525</name>
</gene>
<keyword evidence="2" id="KW-1185">Reference proteome</keyword>
<evidence type="ECO:0000313" key="2">
    <source>
        <dbReference type="Proteomes" id="UP000641646"/>
    </source>
</evidence>
<dbReference type="Gene3D" id="3.40.1460.10">
    <property type="entry name" value="Nuclease A inhibitor-like"/>
    <property type="match status" value="1"/>
</dbReference>
<protein>
    <submittedName>
        <fullName evidence="1">Uncharacterized protein</fullName>
    </submittedName>
</protein>
<reference evidence="1" key="1">
    <citation type="journal article" date="2015" name="ISME J.">
        <title>Draft Genome Sequence of Streptomyces incarnatus NRRL8089, which Produces the Nucleoside Antibiotic Sinefungin.</title>
        <authorList>
            <person name="Oshima K."/>
            <person name="Hattori M."/>
            <person name="Shimizu H."/>
            <person name="Fukuda K."/>
            <person name="Nemoto M."/>
            <person name="Inagaki K."/>
            <person name="Tamura T."/>
        </authorList>
    </citation>
    <scope>NUCLEOTIDE SEQUENCE</scope>
    <source>
        <strain evidence="1">FACHB-1375</strain>
    </source>
</reference>
<sequence length="287" mass="32849">MHPETEQLFALLGDIVKNLNSGGRGIGSEGNYPFRPLVWDTSEQGEFSFVKLLQTSGLMVEIELDELIQSWQGKFLNRRRLSQEQNRVLFSETLSKYQLLFETLQTKLVNLRSYKIETYDERRGEISNDQFRRYNLSSVIVGQTNDGNWVAFSQQLPPSDRAGFGKRLPKQDYRMSQAALALNEQLDPILLDLKSLIVCQFASTFDMVIEAIIRATGLLGIWYFNIFDVEQGAGNPYQYGEFEKFVASYLKNPLIYVFGNGSLYRLYIIGKCRTGDWLGALTLAVWT</sequence>
<organism evidence="1 2">
    <name type="scientific">Aerosakkonema funiforme FACHB-1375</name>
    <dbReference type="NCBI Taxonomy" id="2949571"/>
    <lineage>
        <taxon>Bacteria</taxon>
        <taxon>Bacillati</taxon>
        <taxon>Cyanobacteriota</taxon>
        <taxon>Cyanophyceae</taxon>
        <taxon>Oscillatoriophycideae</taxon>
        <taxon>Aerosakkonematales</taxon>
        <taxon>Aerosakkonemataceae</taxon>
        <taxon>Aerosakkonema</taxon>
    </lineage>
</organism>
<dbReference type="Proteomes" id="UP000641646">
    <property type="component" value="Unassembled WGS sequence"/>
</dbReference>
<dbReference type="RefSeq" id="WP_190463905.1">
    <property type="nucleotide sequence ID" value="NZ_JACJPW010000016.1"/>
</dbReference>
<reference evidence="1" key="2">
    <citation type="submission" date="2020-08" db="EMBL/GenBank/DDBJ databases">
        <authorList>
            <person name="Chen M."/>
            <person name="Teng W."/>
            <person name="Zhao L."/>
            <person name="Hu C."/>
            <person name="Zhou Y."/>
            <person name="Han B."/>
            <person name="Song L."/>
            <person name="Shu W."/>
        </authorList>
    </citation>
    <scope>NUCLEOTIDE SEQUENCE</scope>
    <source>
        <strain evidence="1">FACHB-1375</strain>
    </source>
</reference>
<dbReference type="InterPro" id="IPR036587">
    <property type="entry name" value="NucleaseA_inhib-like_sf"/>
</dbReference>
<evidence type="ECO:0000313" key="1">
    <source>
        <dbReference type="EMBL" id="MBD2181144.1"/>
    </source>
</evidence>